<dbReference type="PROSITE" id="PS50943">
    <property type="entry name" value="HTH_CROC1"/>
    <property type="match status" value="1"/>
</dbReference>
<keyword evidence="3" id="KW-1185">Reference proteome</keyword>
<organism evidence="2 3">
    <name type="scientific">Streptomyces tropicalis</name>
    <dbReference type="NCBI Taxonomy" id="3034234"/>
    <lineage>
        <taxon>Bacteria</taxon>
        <taxon>Bacillati</taxon>
        <taxon>Actinomycetota</taxon>
        <taxon>Actinomycetes</taxon>
        <taxon>Kitasatosporales</taxon>
        <taxon>Streptomycetaceae</taxon>
        <taxon>Streptomyces</taxon>
    </lineage>
</organism>
<name>A0ABT6AER3_9ACTN</name>
<dbReference type="Pfam" id="PF19054">
    <property type="entry name" value="DUF5753"/>
    <property type="match status" value="1"/>
</dbReference>
<dbReference type="EMBL" id="JARJBB010000043">
    <property type="protein sequence ID" value="MDF3303145.1"/>
    <property type="molecule type" value="Genomic_DNA"/>
</dbReference>
<dbReference type="InterPro" id="IPR043917">
    <property type="entry name" value="DUF5753"/>
</dbReference>
<evidence type="ECO:0000259" key="1">
    <source>
        <dbReference type="PROSITE" id="PS50943"/>
    </source>
</evidence>
<proteinExistence type="predicted"/>
<protein>
    <submittedName>
        <fullName evidence="2">Helix-turn-helix transcriptional regulator</fullName>
    </submittedName>
</protein>
<feature type="domain" description="HTH cro/C1-type" evidence="1">
    <location>
        <begin position="20"/>
        <end position="74"/>
    </location>
</feature>
<dbReference type="InterPro" id="IPR010982">
    <property type="entry name" value="Lambda_DNA-bd_dom_sf"/>
</dbReference>
<accession>A0ABT6AER3</accession>
<gene>
    <name evidence="2" type="ORF">P3H78_31975</name>
</gene>
<reference evidence="2 3" key="1">
    <citation type="submission" date="2023-03" db="EMBL/GenBank/DDBJ databases">
        <title>Draft genome sequence of Streptomyces sp. K1PA1 isolated from peat swamp forest in Thailand.</title>
        <authorList>
            <person name="Klaysubun C."/>
            <person name="Duangmal K."/>
        </authorList>
    </citation>
    <scope>NUCLEOTIDE SEQUENCE [LARGE SCALE GENOMIC DNA]</scope>
    <source>
        <strain evidence="2 3">K1PA1</strain>
    </source>
</reference>
<dbReference type="SMART" id="SM00530">
    <property type="entry name" value="HTH_XRE"/>
    <property type="match status" value="1"/>
</dbReference>
<evidence type="ECO:0000313" key="3">
    <source>
        <dbReference type="Proteomes" id="UP001221150"/>
    </source>
</evidence>
<dbReference type="Gene3D" id="1.10.260.40">
    <property type="entry name" value="lambda repressor-like DNA-binding domains"/>
    <property type="match status" value="1"/>
</dbReference>
<dbReference type="SUPFAM" id="SSF47413">
    <property type="entry name" value="lambda repressor-like DNA-binding domains"/>
    <property type="match status" value="1"/>
</dbReference>
<sequence>MAAVDDRSVALCRILLRLQLRRLRQDRGLNASAVAKVFGWSTARMTRLETKDTAVEVGDVRLLCDYYEAPLELRDELENYALITKTRKDWWEEKPYKGKIPPWFQACLGLEAAARTIRIYQSEFVPGLTQDLEYARAILALSDADEEVQRVHADVRAKRQSILERSDDPPAVTVILNEGIIRRPVGGPTVMRQQLSRLSKLAAKPHITVRVLPFAAGAHPAMHGPFTLWDFEDETVGELAYLETLGDGGVHSDAE</sequence>
<comment type="caution">
    <text evidence="2">The sequence shown here is derived from an EMBL/GenBank/DDBJ whole genome shotgun (WGS) entry which is preliminary data.</text>
</comment>
<dbReference type="InterPro" id="IPR001387">
    <property type="entry name" value="Cro/C1-type_HTH"/>
</dbReference>
<dbReference type="Proteomes" id="UP001221150">
    <property type="component" value="Unassembled WGS sequence"/>
</dbReference>
<dbReference type="Pfam" id="PF13560">
    <property type="entry name" value="HTH_31"/>
    <property type="match status" value="1"/>
</dbReference>
<evidence type="ECO:0000313" key="2">
    <source>
        <dbReference type="EMBL" id="MDF3303145.1"/>
    </source>
</evidence>
<dbReference type="RefSeq" id="WP_276112688.1">
    <property type="nucleotide sequence ID" value="NZ_JARJBB010000043.1"/>
</dbReference>